<keyword evidence="3 6" id="KW-0812">Transmembrane</keyword>
<dbReference type="AlphaFoldDB" id="A0A7X2L0I4"/>
<keyword evidence="6" id="KW-0443">Lipid metabolism</keyword>
<evidence type="ECO:0000256" key="5">
    <source>
        <dbReference type="ARBA" id="ARBA00023136"/>
    </source>
</evidence>
<comment type="catalytic activity">
    <reaction evidence="6">
        <text>L-lysyl-tRNA(Lys) + a 1,2-diacyl-sn-glycero-3-phospho-(1'-sn-glycerol) = a 1,2-diacyl-sn-glycero-3-phospho-1'-(3'-O-L-lysyl)-sn-glycerol + tRNA(Lys)</text>
        <dbReference type="Rhea" id="RHEA:10668"/>
        <dbReference type="Rhea" id="RHEA-COMP:9696"/>
        <dbReference type="Rhea" id="RHEA-COMP:9697"/>
        <dbReference type="ChEBI" id="CHEBI:64716"/>
        <dbReference type="ChEBI" id="CHEBI:75792"/>
        <dbReference type="ChEBI" id="CHEBI:78442"/>
        <dbReference type="ChEBI" id="CHEBI:78529"/>
        <dbReference type="EC" id="2.3.2.3"/>
    </reaction>
</comment>
<feature type="transmembrane region" description="Helical" evidence="6">
    <location>
        <begin position="316"/>
        <end position="333"/>
    </location>
</feature>
<dbReference type="PROSITE" id="PS51257">
    <property type="entry name" value="PROKAR_LIPOPROTEIN"/>
    <property type="match status" value="1"/>
</dbReference>
<organism evidence="7 8">
    <name type="scientific">Paenibacillus monticola</name>
    <dbReference type="NCBI Taxonomy" id="2666075"/>
    <lineage>
        <taxon>Bacteria</taxon>
        <taxon>Bacillati</taxon>
        <taxon>Bacillota</taxon>
        <taxon>Bacilli</taxon>
        <taxon>Bacillales</taxon>
        <taxon>Paenibacillaceae</taxon>
        <taxon>Paenibacillus</taxon>
    </lineage>
</organism>
<protein>
    <recommendedName>
        <fullName evidence="6">Phosphatidylglycerol lysyltransferase</fullName>
        <ecNumber evidence="6">2.3.2.3</ecNumber>
    </recommendedName>
    <alternativeName>
        <fullName evidence="6">Lysylphosphatidylglycerol synthase</fullName>
    </alternativeName>
</protein>
<dbReference type="Pfam" id="PF03706">
    <property type="entry name" value="LPG_synthase_TM"/>
    <property type="match status" value="1"/>
</dbReference>
<sequence>MKKKIFSLIMVIVTACIFLSFFFFTKGLHSLVQEIKTLDTSWIILAVTCMLLFWFFEMLSLYVITKKLYNIKNLLVRSIKFQMTGLFFGAISPFSAGSNPAQLYAMTENEIPAGMAGSILMIKFMIHQFINILILILAFLFKFHYFNSRVDYFPYLCILGLSIHVIIMVFAVMFSLNSKLTKSILTLIFKVLKKTRLMKNTEATYNKIEIELENFHENAFLIAKHIKMCIYASLFTFLQYLAFFSIPYCIYRSFGLNTADIWTLISAQIFLTNFMAIIPLPGAAGGAEGGFYLIYNMFFDASTILTAIFVWRVLTYYSTIAIGGIFTLVLPNAKKRP</sequence>
<evidence type="ECO:0000313" key="7">
    <source>
        <dbReference type="EMBL" id="MRN52178.1"/>
    </source>
</evidence>
<keyword evidence="6" id="KW-0046">Antibiotic resistance</keyword>
<gene>
    <name evidence="6" type="primary">mprF</name>
    <name evidence="7" type="ORF">GJB61_04120</name>
</gene>
<evidence type="ECO:0000256" key="2">
    <source>
        <dbReference type="ARBA" id="ARBA00022475"/>
    </source>
</evidence>
<dbReference type="EMBL" id="WJXB01000001">
    <property type="protein sequence ID" value="MRN52178.1"/>
    <property type="molecule type" value="Genomic_DNA"/>
</dbReference>
<dbReference type="EC" id="2.3.2.3" evidence="6"/>
<keyword evidence="8" id="KW-1185">Reference proteome</keyword>
<evidence type="ECO:0000256" key="3">
    <source>
        <dbReference type="ARBA" id="ARBA00022692"/>
    </source>
</evidence>
<name>A0A7X2L0I4_9BACL</name>
<dbReference type="InterPro" id="IPR022791">
    <property type="entry name" value="L-PG_synthase/AglD"/>
</dbReference>
<dbReference type="PANTHER" id="PTHR37693">
    <property type="entry name" value="PHOSPHATIDYLGLYCEROL LYSYLTRANSFERASE"/>
    <property type="match status" value="1"/>
</dbReference>
<proteinExistence type="inferred from homology"/>
<feature type="transmembrane region" description="Helical" evidence="6">
    <location>
        <begin position="228"/>
        <end position="249"/>
    </location>
</feature>
<evidence type="ECO:0000313" key="8">
    <source>
        <dbReference type="Proteomes" id="UP000463051"/>
    </source>
</evidence>
<dbReference type="NCBIfam" id="TIGR00374">
    <property type="entry name" value="flippase-like domain"/>
    <property type="match status" value="1"/>
</dbReference>
<keyword evidence="2" id="KW-1003">Cell membrane</keyword>
<accession>A0A7X2L0I4</accession>
<evidence type="ECO:0000256" key="6">
    <source>
        <dbReference type="RuleBase" id="RU363042"/>
    </source>
</evidence>
<keyword evidence="6" id="KW-0808">Transferase</keyword>
<feature type="transmembrane region" description="Helical" evidence="6">
    <location>
        <begin position="43"/>
        <end position="64"/>
    </location>
</feature>
<dbReference type="GO" id="GO:0050071">
    <property type="term" value="F:phosphatidylglycerol lysyltransferase activity"/>
    <property type="evidence" value="ECO:0007669"/>
    <property type="project" value="UniProtKB-EC"/>
</dbReference>
<feature type="transmembrane region" description="Helical" evidence="6">
    <location>
        <begin position="129"/>
        <end position="146"/>
    </location>
</feature>
<dbReference type="RefSeq" id="WP_154117155.1">
    <property type="nucleotide sequence ID" value="NZ_WJXB01000001.1"/>
</dbReference>
<dbReference type="GO" id="GO:0005886">
    <property type="term" value="C:plasma membrane"/>
    <property type="evidence" value="ECO:0007669"/>
    <property type="project" value="UniProtKB-SubCell"/>
</dbReference>
<comment type="similarity">
    <text evidence="6">Belongs to the LPG synthase family.</text>
</comment>
<dbReference type="Proteomes" id="UP000463051">
    <property type="component" value="Unassembled WGS sequence"/>
</dbReference>
<keyword evidence="4 6" id="KW-1133">Transmembrane helix</keyword>
<evidence type="ECO:0000256" key="4">
    <source>
        <dbReference type="ARBA" id="ARBA00022989"/>
    </source>
</evidence>
<comment type="function">
    <text evidence="6">Catalyzes the transfer of a lysyl group from L-lysyl-tRNA(Lys) to membrane-bound phosphatidylglycerol (PG), which produces lysylphosphatidylglycerol (LPG), a major component of the bacterial membrane with a positive net charge. LPG synthesis contributes to bacterial virulence as it is involved in the resistance mechanism against cationic antimicrobial peptides (CAMP) produces by the host's immune system (defensins, cathelicidins) and by the competing microorganisms.</text>
</comment>
<reference evidence="7 8" key="1">
    <citation type="submission" date="2019-11" db="EMBL/GenBank/DDBJ databases">
        <title>Paenibacillus monticola sp. nov., a novel PGPR strain isolated from mountain sample in China.</title>
        <authorList>
            <person name="Zhao Q."/>
            <person name="Li H.-P."/>
            <person name="Zhang J.-L."/>
        </authorList>
    </citation>
    <scope>NUCLEOTIDE SEQUENCE [LARGE SCALE GENOMIC DNA]</scope>
    <source>
        <strain evidence="7 8">LC-T2</strain>
    </source>
</reference>
<feature type="transmembrane region" description="Helical" evidence="6">
    <location>
        <begin position="5"/>
        <end position="23"/>
    </location>
</feature>
<dbReference type="GO" id="GO:0006629">
    <property type="term" value="P:lipid metabolic process"/>
    <property type="evidence" value="ECO:0007669"/>
    <property type="project" value="UniProtKB-KW"/>
</dbReference>
<comment type="caution">
    <text evidence="7">The sequence shown here is derived from an EMBL/GenBank/DDBJ whole genome shotgun (WGS) entry which is preliminary data.</text>
</comment>
<dbReference type="GO" id="GO:0046677">
    <property type="term" value="P:response to antibiotic"/>
    <property type="evidence" value="ECO:0007669"/>
    <property type="project" value="UniProtKB-KW"/>
</dbReference>
<keyword evidence="5 6" id="KW-0472">Membrane</keyword>
<feature type="transmembrane region" description="Helical" evidence="6">
    <location>
        <begin position="152"/>
        <end position="176"/>
    </location>
</feature>
<evidence type="ECO:0000256" key="1">
    <source>
        <dbReference type="ARBA" id="ARBA00004651"/>
    </source>
</evidence>
<dbReference type="PANTHER" id="PTHR37693:SF1">
    <property type="entry name" value="INTEGRAL MEMBRANE PROTEIN"/>
    <property type="match status" value="1"/>
</dbReference>
<comment type="subcellular location">
    <subcellularLocation>
        <location evidence="1 6">Cell membrane</location>
        <topology evidence="1 6">Multi-pass membrane protein</topology>
    </subcellularLocation>
</comment>